<dbReference type="OrthoDB" id="4640123at2"/>
<dbReference type="Pfam" id="PF05305">
    <property type="entry name" value="DUF732"/>
    <property type="match status" value="1"/>
</dbReference>
<dbReference type="AlphaFoldDB" id="A0A0F5MX58"/>
<feature type="chain" id="PRO_5038879111" description="DUF732 domain-containing protein" evidence="1">
    <location>
        <begin position="19"/>
        <end position="109"/>
    </location>
</feature>
<reference evidence="4 6" key="3">
    <citation type="submission" date="2016-12" db="EMBL/GenBank/DDBJ databases">
        <title>The new phylogeny of genus Mycobacterium.</title>
        <authorList>
            <person name="Tortoli E."/>
            <person name="Trovato A."/>
            <person name="Cirillo D.M."/>
        </authorList>
    </citation>
    <scope>NUCLEOTIDE SEQUENCE [LARGE SCALE GENOMIC DNA]</scope>
    <source>
        <strain evidence="4 6">DSM 44942</strain>
    </source>
</reference>
<dbReference type="EMBL" id="MVHH01000024">
    <property type="protein sequence ID" value="OQZ96399.1"/>
    <property type="molecule type" value="Genomic_DNA"/>
</dbReference>
<keyword evidence="6" id="KW-1185">Reference proteome</keyword>
<evidence type="ECO:0000313" key="4">
    <source>
        <dbReference type="EMBL" id="OQZ96399.1"/>
    </source>
</evidence>
<dbReference type="Proteomes" id="UP000034416">
    <property type="component" value="Unassembled WGS sequence"/>
</dbReference>
<evidence type="ECO:0000313" key="6">
    <source>
        <dbReference type="Proteomes" id="UP000192327"/>
    </source>
</evidence>
<evidence type="ECO:0000313" key="5">
    <source>
        <dbReference type="Proteomes" id="UP000034416"/>
    </source>
</evidence>
<proteinExistence type="predicted"/>
<dbReference type="EMBL" id="LASW01000039">
    <property type="protein sequence ID" value="KKB99266.1"/>
    <property type="molecule type" value="Genomic_DNA"/>
</dbReference>
<dbReference type="InterPro" id="IPR007969">
    <property type="entry name" value="DUF732"/>
</dbReference>
<evidence type="ECO:0000313" key="3">
    <source>
        <dbReference type="EMBL" id="KKB99266.1"/>
    </source>
</evidence>
<protein>
    <recommendedName>
        <fullName evidence="2">DUF732 domain-containing protein</fullName>
    </recommendedName>
</protein>
<keyword evidence="1" id="KW-0732">Signal</keyword>
<feature type="signal peptide" evidence="1">
    <location>
        <begin position="1"/>
        <end position="18"/>
    </location>
</feature>
<accession>A0A0F5MX58</accession>
<comment type="caution">
    <text evidence="3">The sequence shown here is derived from an EMBL/GenBank/DDBJ whole genome shotgun (WGS) entry which is preliminary data.</text>
</comment>
<feature type="domain" description="DUF732" evidence="2">
    <location>
        <begin position="26"/>
        <end position="97"/>
    </location>
</feature>
<dbReference type="Proteomes" id="UP000192327">
    <property type="component" value="Unassembled WGS sequence"/>
</dbReference>
<organism evidence="3 5">
    <name type="scientific">Mycolicibacter arupensis</name>
    <dbReference type="NCBI Taxonomy" id="342002"/>
    <lineage>
        <taxon>Bacteria</taxon>
        <taxon>Bacillati</taxon>
        <taxon>Actinomycetota</taxon>
        <taxon>Actinomycetes</taxon>
        <taxon>Mycobacteriales</taxon>
        <taxon>Mycobacteriaceae</taxon>
        <taxon>Mycolicibacter</taxon>
    </lineage>
</organism>
<dbReference type="STRING" id="342002.BST15_12645"/>
<dbReference type="PATRIC" id="fig|342002.3.peg.2467"/>
<name>A0A0F5MX58_9MYCO</name>
<sequence>MRPARCVFAAAVVATVFAAPSHADVDTDFAERLHGYGIYGARDYNAWLGKLVCKRLVNGVDHNAFDSVAFVGNNLHGSDTEQAWQFVGTALSTYCPDKTIVLEQAGGIR</sequence>
<gene>
    <name evidence="4" type="ORF">BST15_12645</name>
    <name evidence="3" type="ORF">WR43_10635</name>
</gene>
<reference evidence="5" key="1">
    <citation type="submission" date="2015-04" db="EMBL/GenBank/DDBJ databases">
        <title>Genome sequence of Mycobacterium arupense GUC1.</title>
        <authorList>
            <person name="Greninger A.L."/>
            <person name="Cunningham G."/>
            <person name="Chiu C.Y."/>
            <person name="Miller S."/>
        </authorList>
    </citation>
    <scope>NUCLEOTIDE SEQUENCE [LARGE SCALE GENOMIC DNA]</scope>
    <source>
        <strain evidence="5">GUC1</strain>
    </source>
</reference>
<reference evidence="3" key="2">
    <citation type="submission" date="2015-04" db="EMBL/GenBank/DDBJ databases">
        <title>Genome sequence of Mycobacterium arupense strain GUC1.</title>
        <authorList>
            <person name="Greninger A.L."/>
            <person name="Cunningham G."/>
            <person name="Chiu C.Y."/>
            <person name="Miller S."/>
        </authorList>
    </citation>
    <scope>NUCLEOTIDE SEQUENCE</scope>
    <source>
        <strain evidence="3">GUC1</strain>
    </source>
</reference>
<dbReference type="RefSeq" id="WP_046189554.1">
    <property type="nucleotide sequence ID" value="NZ_JACKUJ010000018.1"/>
</dbReference>
<evidence type="ECO:0000259" key="2">
    <source>
        <dbReference type="Pfam" id="PF05305"/>
    </source>
</evidence>
<evidence type="ECO:0000256" key="1">
    <source>
        <dbReference type="SAM" id="SignalP"/>
    </source>
</evidence>